<dbReference type="InterPro" id="IPR006936">
    <property type="entry name" value="ALOG_dom"/>
</dbReference>
<feature type="compositionally biased region" description="Low complexity" evidence="8">
    <location>
        <begin position="184"/>
        <end position="203"/>
    </location>
</feature>
<organism evidence="10 11">
    <name type="scientific">Arachis hypogaea</name>
    <name type="common">Peanut</name>
    <dbReference type="NCBI Taxonomy" id="3818"/>
    <lineage>
        <taxon>Eukaryota</taxon>
        <taxon>Viridiplantae</taxon>
        <taxon>Streptophyta</taxon>
        <taxon>Embryophyta</taxon>
        <taxon>Tracheophyta</taxon>
        <taxon>Spermatophyta</taxon>
        <taxon>Magnoliopsida</taxon>
        <taxon>eudicotyledons</taxon>
        <taxon>Gunneridae</taxon>
        <taxon>Pentapetalae</taxon>
        <taxon>rosids</taxon>
        <taxon>fabids</taxon>
        <taxon>Fabales</taxon>
        <taxon>Fabaceae</taxon>
        <taxon>Papilionoideae</taxon>
        <taxon>50 kb inversion clade</taxon>
        <taxon>dalbergioids sensu lato</taxon>
        <taxon>Dalbergieae</taxon>
        <taxon>Pterocarpus clade</taxon>
        <taxon>Arachis</taxon>
    </lineage>
</organism>
<dbReference type="EMBL" id="SDMP01000001">
    <property type="protein sequence ID" value="RYR79538.1"/>
    <property type="molecule type" value="Genomic_DNA"/>
</dbReference>
<comment type="subcellular location">
    <subcellularLocation>
        <location evidence="1">Nucleus</location>
    </subcellularLocation>
</comment>
<dbReference type="PANTHER" id="PTHR31165">
    <property type="entry name" value="PROTEIN G1-LIKE2"/>
    <property type="match status" value="1"/>
</dbReference>
<gene>
    <name evidence="10" type="ORF">Ahy_A01g004344</name>
</gene>
<evidence type="ECO:0000256" key="5">
    <source>
        <dbReference type="ARBA" id="ARBA00023125"/>
    </source>
</evidence>
<keyword evidence="3" id="KW-0217">Developmental protein</keyword>
<comment type="caution">
    <text evidence="10">The sequence shown here is derived from an EMBL/GenBank/DDBJ whole genome shotgun (WGS) entry which is preliminary data.</text>
</comment>
<evidence type="ECO:0000259" key="9">
    <source>
        <dbReference type="PROSITE" id="PS51697"/>
    </source>
</evidence>
<dbReference type="STRING" id="3818.A0A445EVU2"/>
<dbReference type="Proteomes" id="UP000289738">
    <property type="component" value="Chromosome A01"/>
</dbReference>
<evidence type="ECO:0000256" key="6">
    <source>
        <dbReference type="ARBA" id="ARBA00023163"/>
    </source>
</evidence>
<evidence type="ECO:0000256" key="4">
    <source>
        <dbReference type="ARBA" id="ARBA00023015"/>
    </source>
</evidence>
<dbReference type="Pfam" id="PF04852">
    <property type="entry name" value="ALOG_dom"/>
    <property type="match status" value="1"/>
</dbReference>
<evidence type="ECO:0000256" key="2">
    <source>
        <dbReference type="ARBA" id="ARBA00010308"/>
    </source>
</evidence>
<keyword evidence="7" id="KW-0539">Nucleus</keyword>
<dbReference type="PROSITE" id="PS51697">
    <property type="entry name" value="ALOG"/>
    <property type="match status" value="1"/>
</dbReference>
<dbReference type="GO" id="GO:0005634">
    <property type="term" value="C:nucleus"/>
    <property type="evidence" value="ECO:0007669"/>
    <property type="project" value="UniProtKB-SubCell"/>
</dbReference>
<sequence length="253" mass="25960">MDTASGSEGGGRGEERGEPEPPSPVPVAAAPTITTTTATPAETSSPPAAPSRYESQKRRDWNTFLQYLRNHKPPLTLARCSGAHVIEFLKYLDQFGKTKVHVPGCPYFGHPNPPAPCACPLKQAWGSLDALIGRLRAAYEENGGRPESNPFGAKAVRIYLREVREGQAKARGIPYEKKKRKRSTVTVSAVSSSSGSGAISIASGSGGGGDGNNGGGETPACGGGAGGSSASTLTSTANVSTTSTTGNATTVGE</sequence>
<feature type="region of interest" description="Disordered" evidence="8">
    <location>
        <begin position="1"/>
        <end position="56"/>
    </location>
</feature>
<feature type="compositionally biased region" description="Gly residues" evidence="8">
    <location>
        <begin position="204"/>
        <end position="227"/>
    </location>
</feature>
<comment type="similarity">
    <text evidence="2">Belongs to the plant homeotic and developmental regulators ALOG protein family.</text>
</comment>
<accession>A0A445EVU2</accession>
<name>A0A445EVU2_ARAHY</name>
<feature type="compositionally biased region" description="Low complexity" evidence="8">
    <location>
        <begin position="228"/>
        <end position="253"/>
    </location>
</feature>
<keyword evidence="11" id="KW-1185">Reference proteome</keyword>
<dbReference type="InterPro" id="IPR040222">
    <property type="entry name" value="ALOG"/>
</dbReference>
<feature type="compositionally biased region" description="Low complexity" evidence="8">
    <location>
        <begin position="26"/>
        <end position="46"/>
    </location>
</feature>
<dbReference type="GO" id="GO:0003677">
    <property type="term" value="F:DNA binding"/>
    <property type="evidence" value="ECO:0007669"/>
    <property type="project" value="UniProtKB-KW"/>
</dbReference>
<evidence type="ECO:0000313" key="11">
    <source>
        <dbReference type="Proteomes" id="UP000289738"/>
    </source>
</evidence>
<proteinExistence type="inferred from homology"/>
<evidence type="ECO:0000256" key="3">
    <source>
        <dbReference type="ARBA" id="ARBA00022473"/>
    </source>
</evidence>
<feature type="domain" description="ALOG" evidence="9">
    <location>
        <begin position="52"/>
        <end position="179"/>
    </location>
</feature>
<dbReference type="GO" id="GO:0009299">
    <property type="term" value="P:mRNA transcription"/>
    <property type="evidence" value="ECO:0007669"/>
    <property type="project" value="TreeGrafter"/>
</dbReference>
<dbReference type="AlphaFoldDB" id="A0A445EVU2"/>
<evidence type="ECO:0000313" key="10">
    <source>
        <dbReference type="EMBL" id="RYR79538.1"/>
    </source>
</evidence>
<evidence type="ECO:0000256" key="1">
    <source>
        <dbReference type="ARBA" id="ARBA00004123"/>
    </source>
</evidence>
<evidence type="ECO:0000256" key="7">
    <source>
        <dbReference type="ARBA" id="ARBA00023242"/>
    </source>
</evidence>
<feature type="region of interest" description="Disordered" evidence="8">
    <location>
        <begin position="171"/>
        <end position="253"/>
    </location>
</feature>
<keyword evidence="5" id="KW-0238">DNA-binding</keyword>
<keyword evidence="4" id="KW-0805">Transcription regulation</keyword>
<reference evidence="10 11" key="1">
    <citation type="submission" date="2019-01" db="EMBL/GenBank/DDBJ databases">
        <title>Sequencing of cultivated peanut Arachis hypogaea provides insights into genome evolution and oil improvement.</title>
        <authorList>
            <person name="Chen X."/>
        </authorList>
    </citation>
    <scope>NUCLEOTIDE SEQUENCE [LARGE SCALE GENOMIC DNA]</scope>
    <source>
        <strain evidence="11">cv. Fuhuasheng</strain>
        <tissue evidence="10">Leaves</tissue>
    </source>
</reference>
<protein>
    <recommendedName>
        <fullName evidence="9">ALOG domain-containing protein</fullName>
    </recommendedName>
</protein>
<evidence type="ECO:0000256" key="8">
    <source>
        <dbReference type="SAM" id="MobiDB-lite"/>
    </source>
</evidence>
<dbReference type="GO" id="GO:0009416">
    <property type="term" value="P:response to light stimulus"/>
    <property type="evidence" value="ECO:0007669"/>
    <property type="project" value="TreeGrafter"/>
</dbReference>
<dbReference type="PANTHER" id="PTHR31165:SF59">
    <property type="entry name" value="PROTEIN LIGHT-DEPENDENT SHORT HYPOCOTYLS 6"/>
    <property type="match status" value="1"/>
</dbReference>
<keyword evidence="6" id="KW-0804">Transcription</keyword>